<reference evidence="1 3" key="1">
    <citation type="submission" date="2021-02" db="EMBL/GenBank/DDBJ databases">
        <title>Genomic and phenotypic characterization of Pseudomonas hygromyciniae, a novel bacterial species discovered from a commercially purchased antibiotic vial.</title>
        <authorList>
            <person name="Turner T.L."/>
            <person name="Mitra S.D."/>
            <person name="Kochan T.J."/>
            <person name="Pincus N.B."/>
            <person name="Lebrun-Corbin M."/>
            <person name="Cheung B."/>
            <person name="Gatesy S.W."/>
            <person name="Afzal T."/>
            <person name="Ozer E.A."/>
            <person name="Hauser A.R."/>
        </authorList>
    </citation>
    <scope>NUCLEOTIDE SEQUENCE [LARGE SCALE GENOMIC DNA]</scope>
    <source>
        <strain evidence="1 3">SDM007</strain>
        <plasmid evidence="2 3">pSDM007</plasmid>
    </source>
</reference>
<dbReference type="EMBL" id="CP070507">
    <property type="protein sequence ID" value="QSB42551.1"/>
    <property type="molecule type" value="Genomic_DNA"/>
</dbReference>
<evidence type="ECO:0000313" key="1">
    <source>
        <dbReference type="EMBL" id="QSB42173.1"/>
    </source>
</evidence>
<keyword evidence="3" id="KW-1185">Reference proteome</keyword>
<organism evidence="1 3">
    <name type="scientific">Pseudomonas hygromyciniae</name>
    <dbReference type="NCBI Taxonomy" id="2812000"/>
    <lineage>
        <taxon>Bacteria</taxon>
        <taxon>Pseudomonadati</taxon>
        <taxon>Pseudomonadota</taxon>
        <taxon>Gammaproteobacteria</taxon>
        <taxon>Pseudomonadales</taxon>
        <taxon>Pseudomonadaceae</taxon>
        <taxon>Pseudomonas</taxon>
    </lineage>
</organism>
<keyword evidence="2" id="KW-0614">Plasmid</keyword>
<proteinExistence type="predicted"/>
<gene>
    <name evidence="1" type="ORF">JTY93_13090</name>
    <name evidence="2" type="ORF">JTY93_28750</name>
</gene>
<name>A0ABX7K5B1_9PSED</name>
<protein>
    <submittedName>
        <fullName evidence="1">Uncharacterized protein</fullName>
    </submittedName>
</protein>
<dbReference type="Proteomes" id="UP000663249">
    <property type="component" value="Chromosome"/>
</dbReference>
<dbReference type="RefSeq" id="WP_126325320.1">
    <property type="nucleotide sequence ID" value="NZ_CP070506.1"/>
</dbReference>
<accession>A0ABX7K5B1</accession>
<dbReference type="EMBL" id="CP070506">
    <property type="protein sequence ID" value="QSB42173.1"/>
    <property type="molecule type" value="Genomic_DNA"/>
</dbReference>
<evidence type="ECO:0000313" key="2">
    <source>
        <dbReference type="EMBL" id="QSB42551.1"/>
    </source>
</evidence>
<sequence length="87" mass="9613">MNNCSVWTTALALEAIGYARNARVDKGDFLSAEGRGGGLFSVADERIDADRAKAWQGSSAGFEIAPLLAQMTIYINEKVQLWPRKHW</sequence>
<dbReference type="Proteomes" id="UP000663249">
    <property type="component" value="Plasmid pSDM007"/>
</dbReference>
<evidence type="ECO:0000313" key="3">
    <source>
        <dbReference type="Proteomes" id="UP000663249"/>
    </source>
</evidence>
<geneLocation type="plasmid" evidence="2 3">
    <name>pSDM007</name>
</geneLocation>